<dbReference type="Proteomes" id="UP000011086">
    <property type="component" value="Unassembled WGS sequence"/>
</dbReference>
<protein>
    <submittedName>
        <fullName evidence="1">Uncharacterized protein</fullName>
    </submittedName>
</protein>
<reference evidence="1" key="1">
    <citation type="journal article" date="2012" name="PLoS Genet.">
        <title>Comparative analysis of the genomes of two field isolates of the rice blast fungus Magnaporthe oryzae.</title>
        <authorList>
            <person name="Xue M."/>
            <person name="Yang J."/>
            <person name="Li Z."/>
            <person name="Hu S."/>
            <person name="Yao N."/>
            <person name="Dean R.A."/>
            <person name="Zhao W."/>
            <person name="Shen M."/>
            <person name="Zhang H."/>
            <person name="Li C."/>
            <person name="Liu L."/>
            <person name="Cao L."/>
            <person name="Xu X."/>
            <person name="Xing Y."/>
            <person name="Hsiang T."/>
            <person name="Zhang Z."/>
            <person name="Xu J.R."/>
            <person name="Peng Y.L."/>
        </authorList>
    </citation>
    <scope>NUCLEOTIDE SEQUENCE</scope>
    <source>
        <strain evidence="1">Y34</strain>
    </source>
</reference>
<accession>A0AA97PN98</accession>
<gene>
    <name evidence="1" type="ORF">OOU_Y34scaffold00405g4</name>
</gene>
<dbReference type="EMBL" id="JH793320">
    <property type="protein sequence ID" value="ELQ40658.1"/>
    <property type="molecule type" value="Genomic_DNA"/>
</dbReference>
<evidence type="ECO:0000313" key="1">
    <source>
        <dbReference type="EMBL" id="ELQ40658.1"/>
    </source>
</evidence>
<proteinExistence type="predicted"/>
<name>A0AA97PN98_PYRO3</name>
<dbReference type="AlphaFoldDB" id="A0AA97PN98"/>
<sequence length="27" mass="3197">MLRHFSLAFYKSRQGTNRHASNAAIRY</sequence>
<organism evidence="1">
    <name type="scientific">Pyricularia oryzae (strain Y34)</name>
    <name type="common">Rice blast fungus</name>
    <name type="synonym">Magnaporthe oryzae</name>
    <dbReference type="NCBI Taxonomy" id="1143189"/>
    <lineage>
        <taxon>Eukaryota</taxon>
        <taxon>Fungi</taxon>
        <taxon>Dikarya</taxon>
        <taxon>Ascomycota</taxon>
        <taxon>Pezizomycotina</taxon>
        <taxon>Sordariomycetes</taxon>
        <taxon>Sordariomycetidae</taxon>
        <taxon>Magnaporthales</taxon>
        <taxon>Pyriculariaceae</taxon>
        <taxon>Pyricularia</taxon>
    </lineage>
</organism>